<evidence type="ECO:0000313" key="2">
    <source>
        <dbReference type="Proteomes" id="UP001301216"/>
    </source>
</evidence>
<accession>A0ABT3QLJ3</accession>
<keyword evidence="2" id="KW-1185">Reference proteome</keyword>
<name>A0ABT3QLJ3_9HYPH</name>
<dbReference type="EMBL" id="JAPHAV010000002">
    <property type="protein sequence ID" value="MCX2696474.1"/>
    <property type="molecule type" value="Genomic_DNA"/>
</dbReference>
<reference evidence="1 2" key="1">
    <citation type="submission" date="2022-11" db="EMBL/GenBank/DDBJ databases">
        <title>Brucella sp. YY2X, whole genome shotgun sequencing project.</title>
        <authorList>
            <person name="Yang Y."/>
        </authorList>
    </citation>
    <scope>NUCLEOTIDE SEQUENCE [LARGE SCALE GENOMIC DNA]</scope>
    <source>
        <strain evidence="1 2">YY2X</strain>
    </source>
</reference>
<evidence type="ECO:0000313" key="1">
    <source>
        <dbReference type="EMBL" id="MCX2696474.1"/>
    </source>
</evidence>
<protein>
    <submittedName>
        <fullName evidence="1">Uncharacterized protein</fullName>
    </submittedName>
</protein>
<dbReference type="Proteomes" id="UP001301216">
    <property type="component" value="Unassembled WGS sequence"/>
</dbReference>
<gene>
    <name evidence="1" type="ORF">OPR82_06755</name>
</gene>
<proteinExistence type="predicted"/>
<organism evidence="1 2">
    <name type="scientific">Ochrobactrum chromiisoli</name>
    <dbReference type="NCBI Taxonomy" id="2993941"/>
    <lineage>
        <taxon>Bacteria</taxon>
        <taxon>Pseudomonadati</taxon>
        <taxon>Pseudomonadota</taxon>
        <taxon>Alphaproteobacteria</taxon>
        <taxon>Hyphomicrobiales</taxon>
        <taxon>Brucellaceae</taxon>
        <taxon>Brucella/Ochrobactrum group</taxon>
        <taxon>Ochrobactrum</taxon>
    </lineage>
</organism>
<sequence>MNCFPAEQSMKFAFIDTEKAHMSLLRLWAFADVSISGYYA</sequence>
<comment type="caution">
    <text evidence="1">The sequence shown here is derived from an EMBL/GenBank/DDBJ whole genome shotgun (WGS) entry which is preliminary data.</text>
</comment>